<evidence type="ECO:0000256" key="1">
    <source>
        <dbReference type="ARBA" id="ARBA00004651"/>
    </source>
</evidence>
<evidence type="ECO:0000256" key="8">
    <source>
        <dbReference type="SAM" id="Phobius"/>
    </source>
</evidence>
<dbReference type="GO" id="GO:0009103">
    <property type="term" value="P:lipopolysaccharide biosynthetic process"/>
    <property type="evidence" value="ECO:0007669"/>
    <property type="project" value="UniProtKB-ARBA"/>
</dbReference>
<name>A0A0G0FRE7_9BACT</name>
<dbReference type="GO" id="GO:0006493">
    <property type="term" value="P:protein O-linked glycosylation"/>
    <property type="evidence" value="ECO:0007669"/>
    <property type="project" value="InterPro"/>
</dbReference>
<dbReference type="EMBL" id="LBSJ01000001">
    <property type="protein sequence ID" value="KKQ16445.1"/>
    <property type="molecule type" value="Genomic_DNA"/>
</dbReference>
<dbReference type="GO" id="GO:0016763">
    <property type="term" value="F:pentosyltransferase activity"/>
    <property type="evidence" value="ECO:0007669"/>
    <property type="project" value="TreeGrafter"/>
</dbReference>
<organism evidence="10 11">
    <name type="scientific">Candidatus Daviesbacteria bacterium GW2011_GWA1_36_8</name>
    <dbReference type="NCBI Taxonomy" id="1618417"/>
    <lineage>
        <taxon>Bacteria</taxon>
        <taxon>Candidatus Daviesiibacteriota</taxon>
    </lineage>
</organism>
<feature type="transmembrane region" description="Helical" evidence="8">
    <location>
        <begin position="342"/>
        <end position="362"/>
    </location>
</feature>
<feature type="transmembrane region" description="Helical" evidence="8">
    <location>
        <begin position="166"/>
        <end position="192"/>
    </location>
</feature>
<keyword evidence="3" id="KW-0328">Glycosyltransferase</keyword>
<protein>
    <recommendedName>
        <fullName evidence="9">ArnT-like N-terminal domain-containing protein</fullName>
    </recommendedName>
</protein>
<feature type="transmembrane region" description="Helical" evidence="8">
    <location>
        <begin position="9"/>
        <end position="27"/>
    </location>
</feature>
<dbReference type="PANTHER" id="PTHR33908:SF11">
    <property type="entry name" value="MEMBRANE PROTEIN"/>
    <property type="match status" value="1"/>
</dbReference>
<feature type="transmembrane region" description="Helical" evidence="8">
    <location>
        <begin position="317"/>
        <end position="336"/>
    </location>
</feature>
<dbReference type="GO" id="GO:0000030">
    <property type="term" value="F:mannosyltransferase activity"/>
    <property type="evidence" value="ECO:0007669"/>
    <property type="project" value="InterPro"/>
</dbReference>
<reference evidence="10 11" key="1">
    <citation type="journal article" date="2015" name="Nature">
        <title>rRNA introns, odd ribosomes, and small enigmatic genomes across a large radiation of phyla.</title>
        <authorList>
            <person name="Brown C.T."/>
            <person name="Hug L.A."/>
            <person name="Thomas B.C."/>
            <person name="Sharon I."/>
            <person name="Castelle C.J."/>
            <person name="Singh A."/>
            <person name="Wilkins M.J."/>
            <person name="Williams K.H."/>
            <person name="Banfield J.F."/>
        </authorList>
    </citation>
    <scope>NUCLEOTIDE SEQUENCE [LARGE SCALE GENOMIC DNA]</scope>
</reference>
<keyword evidence="6 8" id="KW-1133">Transmembrane helix</keyword>
<sequence length="505" mass="57409">MILIKRNKIEFFIILTILFFATFLRFYQIDGYMNFLGDEGRDALIIKRLLEEGNVPFIGPPTSVGNIYLGPMYYYMMAIPMAIFWLNPVAAAGMVALIGTSTVGLVYYLTRKWFGFIAAAAAATLYALSPVNIIYSKSSWNPNPAPFFALLAMLGLFLARSRNNFLWFILTGFALGCVVQMHYLAFILLPVFGILWIYELIQNFKEGKRKNFVSGTVGAVIIFILVLSPLISFDLKHNFLNYRALISLFGTSDAVGFGFNPLVTVPEIVTTYSYNLIGRYMAGEEIILYKIVSILILLTLAWAIVKKVLWRKSDWSFFALGTWLLLGLLGLSFYNSNLYDHYLGFLNPVPFIIFGSLLNIKLFKNKWDYLYLGGLGVLTLVLVLVNLQNNPLKNPPGNQLKRTQDIAKFLIEKAEGKPFNFALIAARNYDSAYQFYLEVYGHKPNYTYEKVEDQLLVVCEDPVCDPTHNDKYEITSFGMSKIEWEENYMGVKIYKLVHNPSGVPQ</sequence>
<evidence type="ECO:0000256" key="2">
    <source>
        <dbReference type="ARBA" id="ARBA00022475"/>
    </source>
</evidence>
<dbReference type="AlphaFoldDB" id="A0A0G0FRE7"/>
<dbReference type="PANTHER" id="PTHR33908">
    <property type="entry name" value="MANNOSYLTRANSFERASE YKCB-RELATED"/>
    <property type="match status" value="1"/>
</dbReference>
<gene>
    <name evidence="10" type="ORF">US28_C0001G0035</name>
</gene>
<dbReference type="Proteomes" id="UP000034448">
    <property type="component" value="Unassembled WGS sequence"/>
</dbReference>
<dbReference type="Pfam" id="PF02366">
    <property type="entry name" value="PMT"/>
    <property type="match status" value="1"/>
</dbReference>
<feature type="transmembrane region" description="Helical" evidence="8">
    <location>
        <begin position="245"/>
        <end position="266"/>
    </location>
</feature>
<evidence type="ECO:0000256" key="3">
    <source>
        <dbReference type="ARBA" id="ARBA00022676"/>
    </source>
</evidence>
<keyword evidence="7 8" id="KW-0472">Membrane</keyword>
<keyword evidence="4" id="KW-0808">Transferase</keyword>
<feature type="transmembrane region" description="Helical" evidence="8">
    <location>
        <begin position="113"/>
        <end position="135"/>
    </location>
</feature>
<comment type="subcellular location">
    <subcellularLocation>
        <location evidence="1">Cell membrane</location>
        <topology evidence="1">Multi-pass membrane protein</topology>
    </subcellularLocation>
</comment>
<evidence type="ECO:0000256" key="4">
    <source>
        <dbReference type="ARBA" id="ARBA00022679"/>
    </source>
</evidence>
<comment type="caution">
    <text evidence="10">The sequence shown here is derived from an EMBL/GenBank/DDBJ whole genome shotgun (WGS) entry which is preliminary data.</text>
</comment>
<feature type="transmembrane region" description="Helical" evidence="8">
    <location>
        <begin position="212"/>
        <end position="233"/>
    </location>
</feature>
<dbReference type="InterPro" id="IPR003342">
    <property type="entry name" value="ArnT-like_N"/>
</dbReference>
<evidence type="ECO:0000256" key="6">
    <source>
        <dbReference type="ARBA" id="ARBA00022989"/>
    </source>
</evidence>
<keyword evidence="5 8" id="KW-0812">Transmembrane</keyword>
<accession>A0A0G0FRE7</accession>
<evidence type="ECO:0000256" key="7">
    <source>
        <dbReference type="ARBA" id="ARBA00023136"/>
    </source>
</evidence>
<feature type="transmembrane region" description="Helical" evidence="8">
    <location>
        <begin position="73"/>
        <end position="106"/>
    </location>
</feature>
<feature type="domain" description="ArnT-like N-terminal" evidence="9">
    <location>
        <begin position="86"/>
        <end position="229"/>
    </location>
</feature>
<evidence type="ECO:0000256" key="5">
    <source>
        <dbReference type="ARBA" id="ARBA00022692"/>
    </source>
</evidence>
<dbReference type="GO" id="GO:0005886">
    <property type="term" value="C:plasma membrane"/>
    <property type="evidence" value="ECO:0007669"/>
    <property type="project" value="UniProtKB-SubCell"/>
</dbReference>
<evidence type="ECO:0000259" key="9">
    <source>
        <dbReference type="Pfam" id="PF02366"/>
    </source>
</evidence>
<proteinExistence type="predicted"/>
<dbReference type="InterPro" id="IPR050297">
    <property type="entry name" value="LipidA_mod_glycosyltrf_83"/>
</dbReference>
<feature type="transmembrane region" description="Helical" evidence="8">
    <location>
        <begin position="369"/>
        <end position="387"/>
    </location>
</feature>
<keyword evidence="2" id="KW-1003">Cell membrane</keyword>
<evidence type="ECO:0000313" key="11">
    <source>
        <dbReference type="Proteomes" id="UP000034448"/>
    </source>
</evidence>
<feature type="transmembrane region" description="Helical" evidence="8">
    <location>
        <begin position="286"/>
        <end position="305"/>
    </location>
</feature>
<evidence type="ECO:0000313" key="10">
    <source>
        <dbReference type="EMBL" id="KKQ16445.1"/>
    </source>
</evidence>